<protein>
    <recommendedName>
        <fullName evidence="3">Phosphoinositide phospholipase C</fullName>
        <ecNumber evidence="3">3.1.4.11</ecNumber>
    </recommendedName>
</protein>
<dbReference type="OMA" id="KKNYMAY"/>
<evidence type="ECO:0000256" key="1">
    <source>
        <dbReference type="ARBA" id="ARBA00023224"/>
    </source>
</evidence>
<sequence>MAFNCFWISLVEEQKRKLFHTSVYESEIQLKKLYIQTCRRLPAYGCKVYQVKELLRGKTKKKASRLLGLGQDHLVLLDSKTKILAKSQNTADLLQWQVSGGRSHDRLQLDFRGTRWSLVVPSVTAMRDVGRALWTILQDLDSHFLDEYALTPAPHHGVLKGRGLEVGDSEELEGLQRLLHFPEEVSLKLAEEEDALFYQVPPIDYLRQVTLDLGGNPPPQHPPHHDPTRASVRSLIKRFNEVSSWVTHLIISQPTHEDRKSVLSCILRVALSCWNIGNFNGAMEIVAGLKSNKLKPFWLSITEKEPVPTLDFLSAALLSVEYERALNRALAMPECRVVPFFGSFLRDLRDILSTTPSLVVLAPAGDRTHLEFISDYNGEDHYFTRIGPGGLINLDKIYKTQAVMDKIASFHQHYHARVRDIEILREQFSSIHTVSIERPYMTEETEDADNEMDSYRPVQPLHNDHGVSFFPISSPNSGLNHHILQMLHHGSTAVHWEGEAGRSCLVYVRLERSCSLISWAKPAWSGLRTASLQVQDYNLSSNPEENVCGKWTGSTAAETGLEEGFLELSLVKEIALGPRDRESPDLSNVLRRYGLEGHSVNEVCLALVYGMNLSDNRVLFLLSPPTLCRLWYNGLSCVVRGLKRHLLSSDRRMFWLKEQYLQLFYEESCSGPLAVDAIRVFGGRDWASTGHISGMSPPDNGTLRRGASARFMKKRSFGNIQSLRPDTCQEEVSSIVYKRALPSPALPPSRSRSISSEMEARPGTSPQGSSDQLDSSSPTHHHRDRVKKEIIWPVGHFRHGSITHETQLDFVDFVTLFRSFSLRARKDLKDLFDQFAMSCRSMSDSSLNDGSLKSSPEHSGRAPKIGLLTRNSSADLLDYKNTPAMQKKKIFDAIATSSIISNRASVDSSKSQVIQLSSFAKFLETKQLEQYTEEEVKDLIQRHEPDPTLRSHNCLSFEGFARYLMDKENFAFVNEKVSPDEREMDYPLSHYYIASSHNTYLTGHQLKGESSVDLYSQVLLSGCRCVELDCWDGDDGSPLIYHGHTFTTKIPFRSVVEAINRSAFVTSPYPVILSIENHCSLQQQARMAHIFQNVFGEKLVTKFLFESDFSDEPCLPSPGQLKYRILIKNKKLTAEIPPPFPITRGGKTRGHQLPPSGRASSIISNTSGGSVNDDFSDDDDDEDEDEDENIEAAECPRTDSLSSHDSALKTPSRSIGKISQPADIDWALLEDDQNAHKAKKQSSQIARELSDIVVYVQAIKFRGLNTISPNSSVRCKRVAAVAAVTSSVILKKGSGASLTGGPVGLSSPCPSDSHSYPKGRANTYHPCYQCSSLNENSAKKLCRKQPHALIAHTETQLVRTYPAGMRIDSSNFNPVIFWAFGIQMVALNYQTEDAALHLNSAMFEQNGRCGYVPKPAVMRDRSHMMYRRFNPWEKEFDGLHSSQMILNIISGQYVNQTNLTASVYVEVELIGIPVDCNKQKTKVVQRNALNPIWNEPFFFQVMFSDLAFLRFTVVDSNTNHHVCQRVLPLKCLRPGYRHVRLRTPQNQPLQLSTLFVYSRTEEESVSQSEIPGDRGSEKNTAKQELRPTGKRRMFFLMVYGVVPEEQYTILKITQESTTQEVVLQALQKSGQGSERVHDYVLVEEVSRGWDRKDREAPPTQRVLDPQECPLQAQAQWQGEGKFLLKRMGDDPSSRAWLSSIRSTRVKQARTWDEADNFLVCVHNVSPEIPYAILKVPLSACAQDVLAQALVKARRMEDPTRFVLLEELKWGNTHQQRILPDDENIFRTQAHWQTIGRFILREREIRRQGGNLRTTTLDRLSKGLAKLPVGEALSDPTAKAKFPLSGLSRSVRDTGSCRRQREVHSEGETLSDDDLTPDMRTAVSRLKRVSLRKLRVWKS</sequence>
<dbReference type="PROSITE" id="PS50004">
    <property type="entry name" value="C2"/>
    <property type="match status" value="1"/>
</dbReference>
<dbReference type="PROSITE" id="PS50007">
    <property type="entry name" value="PIPLC_X_DOMAIN"/>
    <property type="match status" value="1"/>
</dbReference>
<keyword evidence="3" id="KW-0442">Lipid degradation</keyword>
<feature type="compositionally biased region" description="Polar residues" evidence="4">
    <location>
        <begin position="1199"/>
        <end position="1213"/>
    </location>
</feature>
<dbReference type="SMART" id="SM00147">
    <property type="entry name" value="RasGEF"/>
    <property type="match status" value="1"/>
</dbReference>
<dbReference type="SUPFAM" id="SSF51695">
    <property type="entry name" value="PLC-like phosphodiesterases"/>
    <property type="match status" value="1"/>
</dbReference>
<accession>A0A8I6SJL9</accession>
<dbReference type="InterPro" id="IPR017946">
    <property type="entry name" value="PLC-like_Pdiesterase_TIM-brl"/>
</dbReference>
<dbReference type="PROSITE" id="PS50008">
    <property type="entry name" value="PIPLC_Y_DOMAIN"/>
    <property type="match status" value="1"/>
</dbReference>
<feature type="region of interest" description="Disordered" evidence="4">
    <location>
        <begin position="1849"/>
        <end position="1875"/>
    </location>
</feature>
<dbReference type="OrthoDB" id="269822at2759"/>
<evidence type="ECO:0000259" key="6">
    <source>
        <dbReference type="PROSITE" id="PS50008"/>
    </source>
</evidence>
<dbReference type="GO" id="GO:0007186">
    <property type="term" value="P:G protein-coupled receptor signaling pathway"/>
    <property type="evidence" value="ECO:0007669"/>
    <property type="project" value="TreeGrafter"/>
</dbReference>
<dbReference type="GO" id="GO:0048699">
    <property type="term" value="P:generation of neurons"/>
    <property type="evidence" value="ECO:0007669"/>
    <property type="project" value="UniProtKB-ARBA"/>
</dbReference>
<dbReference type="EnsemblMetazoa" id="XM_024228705.1">
    <property type="protein sequence ID" value="XP_024084473.1"/>
    <property type="gene ID" value="LOC112126115"/>
</dbReference>
<dbReference type="Pfam" id="PF00168">
    <property type="entry name" value="C2"/>
    <property type="match status" value="1"/>
</dbReference>
<dbReference type="Gene3D" id="1.10.238.10">
    <property type="entry name" value="EF-hand"/>
    <property type="match status" value="1"/>
</dbReference>
<keyword evidence="3" id="KW-0443">Lipid metabolism</keyword>
<dbReference type="InterPro" id="IPR001711">
    <property type="entry name" value="PLipase_C_Pinositol-sp_Y"/>
</dbReference>
<dbReference type="Pfam" id="PF00388">
    <property type="entry name" value="PI-PLC-X"/>
    <property type="match status" value="1"/>
</dbReference>
<feature type="region of interest" description="Disordered" evidence="4">
    <location>
        <begin position="743"/>
        <end position="785"/>
    </location>
</feature>
<dbReference type="SMART" id="SM00314">
    <property type="entry name" value="RA"/>
    <property type="match status" value="2"/>
</dbReference>
<dbReference type="FunFam" id="3.10.20.90:FF:000238">
    <property type="entry name" value="Phosphoinositide phospholipase C"/>
    <property type="match status" value="1"/>
</dbReference>
<dbReference type="KEGG" id="clec:112126115"/>
<dbReference type="SUPFAM" id="SSF49562">
    <property type="entry name" value="C2 domain (Calcium/lipid-binding domain, CaLB)"/>
    <property type="match status" value="1"/>
</dbReference>
<dbReference type="InterPro" id="IPR023578">
    <property type="entry name" value="Ras_GEF_dom_sf"/>
</dbReference>
<dbReference type="Gene3D" id="2.30.29.30">
    <property type="entry name" value="Pleckstrin-homology domain (PH domain)/Phosphotyrosine-binding domain (PTB)"/>
    <property type="match status" value="1"/>
</dbReference>
<dbReference type="GO" id="GO:0071944">
    <property type="term" value="C:cell periphery"/>
    <property type="evidence" value="ECO:0007669"/>
    <property type="project" value="UniProtKB-ARBA"/>
</dbReference>
<dbReference type="PRINTS" id="PR00390">
    <property type="entry name" value="PHPHLIPASEC"/>
</dbReference>
<dbReference type="PANTHER" id="PTHR10336">
    <property type="entry name" value="PHOSPHOINOSITIDE-SPECIFIC PHOSPHOLIPASE C FAMILY PROTEIN"/>
    <property type="match status" value="1"/>
</dbReference>
<feature type="domain" description="Ras-associating" evidence="8">
    <location>
        <begin position="1721"/>
        <end position="1804"/>
    </location>
</feature>
<feature type="domain" description="PI-PLC Y-box" evidence="6">
    <location>
        <begin position="1249"/>
        <end position="1419"/>
    </location>
</feature>
<dbReference type="CDD" id="cd00275">
    <property type="entry name" value="C2_PLC_like"/>
    <property type="match status" value="1"/>
</dbReference>
<dbReference type="Pfam" id="PF09279">
    <property type="entry name" value="EF-hand_like"/>
    <property type="match status" value="1"/>
</dbReference>
<dbReference type="CDD" id="cd16203">
    <property type="entry name" value="EFh_PI-PLCepsilon"/>
    <property type="match status" value="1"/>
</dbReference>
<dbReference type="InterPro" id="IPR046973">
    <property type="entry name" value="PLC-epsilon1_cat"/>
</dbReference>
<dbReference type="Gene3D" id="1.10.840.10">
    <property type="entry name" value="Ras guanine-nucleotide exchange factors catalytic domain"/>
    <property type="match status" value="1"/>
</dbReference>
<keyword evidence="10" id="KW-1185">Reference proteome</keyword>
<evidence type="ECO:0000259" key="5">
    <source>
        <dbReference type="PROSITE" id="PS50004"/>
    </source>
</evidence>
<dbReference type="InterPro" id="IPR001192">
    <property type="entry name" value="PI-PLC_fam"/>
</dbReference>
<dbReference type="InterPro" id="IPR011993">
    <property type="entry name" value="PH-like_dom_sf"/>
</dbReference>
<keyword evidence="2" id="KW-0344">Guanine-nucleotide releasing factor</keyword>
<feature type="region of interest" description="Disordered" evidence="4">
    <location>
        <begin position="1565"/>
        <end position="1584"/>
    </location>
</feature>
<keyword evidence="1" id="KW-0807">Transducer</keyword>
<evidence type="ECO:0000313" key="10">
    <source>
        <dbReference type="Proteomes" id="UP000494040"/>
    </source>
</evidence>
<dbReference type="GeneID" id="112126115"/>
<dbReference type="Gene3D" id="2.60.40.150">
    <property type="entry name" value="C2 domain"/>
    <property type="match status" value="1"/>
</dbReference>
<feature type="compositionally biased region" description="Low complexity" evidence="4">
    <location>
        <begin position="743"/>
        <end position="756"/>
    </location>
</feature>
<feature type="compositionally biased region" description="Basic and acidic residues" evidence="4">
    <location>
        <begin position="1571"/>
        <end position="1584"/>
    </location>
</feature>
<dbReference type="Pfam" id="PF00788">
    <property type="entry name" value="RA"/>
    <property type="match status" value="2"/>
</dbReference>
<feature type="region of interest" description="Disordered" evidence="4">
    <location>
        <begin position="1137"/>
        <end position="1215"/>
    </location>
</feature>
<evidence type="ECO:0000256" key="4">
    <source>
        <dbReference type="SAM" id="MobiDB-lite"/>
    </source>
</evidence>
<dbReference type="SUPFAM" id="SSF48366">
    <property type="entry name" value="Ras GEF"/>
    <property type="match status" value="1"/>
</dbReference>
<dbReference type="InterPro" id="IPR000008">
    <property type="entry name" value="C2_dom"/>
</dbReference>
<comment type="catalytic activity">
    <reaction evidence="3">
        <text>a 1,2-diacyl-sn-glycero-3-phospho-(1D-myo-inositol-4,5-bisphosphate) + H2O = 1D-myo-inositol 1,4,5-trisphosphate + a 1,2-diacyl-sn-glycerol + H(+)</text>
        <dbReference type="Rhea" id="RHEA:33179"/>
        <dbReference type="ChEBI" id="CHEBI:15377"/>
        <dbReference type="ChEBI" id="CHEBI:15378"/>
        <dbReference type="ChEBI" id="CHEBI:17815"/>
        <dbReference type="ChEBI" id="CHEBI:58456"/>
        <dbReference type="ChEBI" id="CHEBI:203600"/>
        <dbReference type="EC" id="3.1.4.11"/>
    </reaction>
</comment>
<evidence type="ECO:0000259" key="8">
    <source>
        <dbReference type="PROSITE" id="PS50200"/>
    </source>
</evidence>
<dbReference type="InterPro" id="IPR000159">
    <property type="entry name" value="RA_dom"/>
</dbReference>
<dbReference type="Gene3D" id="3.10.20.90">
    <property type="entry name" value="Phosphatidylinositol 3-kinase Catalytic Subunit, Chain A, domain 1"/>
    <property type="match status" value="2"/>
</dbReference>
<dbReference type="InterPro" id="IPR035892">
    <property type="entry name" value="C2_domain_sf"/>
</dbReference>
<dbReference type="RefSeq" id="XP_024084473.1">
    <property type="nucleotide sequence ID" value="XM_024228705.1"/>
</dbReference>
<feature type="region of interest" description="Disordered" evidence="4">
    <location>
        <begin position="842"/>
        <end position="864"/>
    </location>
</feature>
<dbReference type="GO" id="GO:0004435">
    <property type="term" value="F:phosphatidylinositol-4,5-bisphosphate phospholipase C activity"/>
    <property type="evidence" value="ECO:0007669"/>
    <property type="project" value="UniProtKB-EC"/>
</dbReference>
<dbReference type="InterPro" id="IPR015359">
    <property type="entry name" value="PLC_EF-hand-like"/>
</dbReference>
<evidence type="ECO:0000313" key="9">
    <source>
        <dbReference type="EnsemblMetazoa" id="XP_024084473.1"/>
    </source>
</evidence>
<dbReference type="SUPFAM" id="SSF47473">
    <property type="entry name" value="EF-hand"/>
    <property type="match status" value="1"/>
</dbReference>
<feature type="compositionally biased region" description="Polar residues" evidence="4">
    <location>
        <begin position="764"/>
        <end position="778"/>
    </location>
</feature>
<feature type="compositionally biased region" description="Acidic residues" evidence="4">
    <location>
        <begin position="1174"/>
        <end position="1191"/>
    </location>
</feature>
<name>A0A8I6SJL9_CIMLE</name>
<reference evidence="9" key="1">
    <citation type="submission" date="2022-01" db="UniProtKB">
        <authorList>
            <consortium name="EnsemblMetazoa"/>
        </authorList>
    </citation>
    <scope>IDENTIFICATION</scope>
</reference>
<dbReference type="SMART" id="SM00149">
    <property type="entry name" value="PLCYc"/>
    <property type="match status" value="1"/>
</dbReference>
<dbReference type="PROSITE" id="PS50200">
    <property type="entry name" value="RA"/>
    <property type="match status" value="2"/>
</dbReference>
<dbReference type="Proteomes" id="UP000494040">
    <property type="component" value="Unassembled WGS sequence"/>
</dbReference>
<dbReference type="Pfam" id="PF00387">
    <property type="entry name" value="PI-PLC-Y"/>
    <property type="match status" value="1"/>
</dbReference>
<dbReference type="CDD" id="cd17114">
    <property type="entry name" value="RA_PLC-epsilon"/>
    <property type="match status" value="1"/>
</dbReference>
<dbReference type="Gene3D" id="3.20.20.190">
    <property type="entry name" value="Phosphatidylinositol (PI) phosphodiesterase"/>
    <property type="match status" value="1"/>
</dbReference>
<evidence type="ECO:0000256" key="3">
    <source>
        <dbReference type="RuleBase" id="RU361133"/>
    </source>
</evidence>
<dbReference type="PROSITE" id="PS50009">
    <property type="entry name" value="RASGEF_CAT"/>
    <property type="match status" value="1"/>
</dbReference>
<dbReference type="GO" id="GO:0046488">
    <property type="term" value="P:phosphatidylinositol metabolic process"/>
    <property type="evidence" value="ECO:0007669"/>
    <property type="project" value="TreeGrafter"/>
</dbReference>
<dbReference type="SMART" id="SM00239">
    <property type="entry name" value="C2"/>
    <property type="match status" value="1"/>
</dbReference>
<dbReference type="CDD" id="cd08596">
    <property type="entry name" value="PI-PLCc_epsilon"/>
    <property type="match status" value="1"/>
</dbReference>
<dbReference type="GO" id="GO:0048015">
    <property type="term" value="P:phosphatidylinositol-mediated signaling"/>
    <property type="evidence" value="ECO:0007669"/>
    <property type="project" value="TreeGrafter"/>
</dbReference>
<feature type="compositionally biased region" description="Basic and acidic residues" evidence="4">
    <location>
        <begin position="1849"/>
        <end position="1866"/>
    </location>
</feature>
<feature type="domain" description="Ras-GEF" evidence="7">
    <location>
        <begin position="181"/>
        <end position="445"/>
    </location>
</feature>
<dbReference type="InterPro" id="IPR036964">
    <property type="entry name" value="RASGEF_cat_dom_sf"/>
</dbReference>
<dbReference type="GO" id="GO:0016042">
    <property type="term" value="P:lipid catabolic process"/>
    <property type="evidence" value="ECO:0007669"/>
    <property type="project" value="UniProtKB-KW"/>
</dbReference>
<keyword evidence="3" id="KW-0378">Hydrolase</keyword>
<feature type="compositionally biased region" description="Polar residues" evidence="4">
    <location>
        <begin position="842"/>
        <end position="854"/>
    </location>
</feature>
<feature type="domain" description="C2" evidence="5">
    <location>
        <begin position="1423"/>
        <end position="1549"/>
    </location>
</feature>
<evidence type="ECO:0000256" key="2">
    <source>
        <dbReference type="PROSITE-ProRule" id="PRU00168"/>
    </source>
</evidence>
<dbReference type="InterPro" id="IPR000909">
    <property type="entry name" value="PLipase_C_PInositol-sp_X_dom"/>
</dbReference>
<dbReference type="InterPro" id="IPR029071">
    <property type="entry name" value="Ubiquitin-like_domsf"/>
</dbReference>
<proteinExistence type="predicted"/>
<dbReference type="SUPFAM" id="SSF54236">
    <property type="entry name" value="Ubiquitin-like"/>
    <property type="match status" value="2"/>
</dbReference>
<dbReference type="InterPro" id="IPR001895">
    <property type="entry name" value="RASGEF_cat_dom"/>
</dbReference>
<dbReference type="GO" id="GO:0007265">
    <property type="term" value="P:Ras protein signal transduction"/>
    <property type="evidence" value="ECO:0007669"/>
    <property type="project" value="TreeGrafter"/>
</dbReference>
<dbReference type="InterPro" id="IPR046974">
    <property type="entry name" value="PLC_epsilon1_EF"/>
</dbReference>
<feature type="compositionally biased region" description="Polar residues" evidence="4">
    <location>
        <begin position="1158"/>
        <end position="1170"/>
    </location>
</feature>
<dbReference type="GO" id="GO:0051209">
    <property type="term" value="P:release of sequestered calcium ion into cytosol"/>
    <property type="evidence" value="ECO:0007669"/>
    <property type="project" value="TreeGrafter"/>
</dbReference>
<dbReference type="SMART" id="SM00148">
    <property type="entry name" value="PLCXc"/>
    <property type="match status" value="1"/>
</dbReference>
<dbReference type="InterPro" id="IPR011992">
    <property type="entry name" value="EF-hand-dom_pair"/>
</dbReference>
<dbReference type="GO" id="GO:0005085">
    <property type="term" value="F:guanyl-nucleotide exchange factor activity"/>
    <property type="evidence" value="ECO:0007669"/>
    <property type="project" value="UniProtKB-KW"/>
</dbReference>
<dbReference type="FunFam" id="2.60.40.150:FF:000183">
    <property type="entry name" value="Phosphoinositide phospholipase C"/>
    <property type="match status" value="1"/>
</dbReference>
<dbReference type="Pfam" id="PF00617">
    <property type="entry name" value="RasGEF"/>
    <property type="match status" value="1"/>
</dbReference>
<feature type="domain" description="Ras-associating" evidence="8">
    <location>
        <begin position="1592"/>
        <end position="1689"/>
    </location>
</feature>
<dbReference type="EC" id="3.1.4.11" evidence="3"/>
<organism evidence="9 10">
    <name type="scientific">Cimex lectularius</name>
    <name type="common">Bed bug</name>
    <name type="synonym">Acanthia lectularia</name>
    <dbReference type="NCBI Taxonomy" id="79782"/>
    <lineage>
        <taxon>Eukaryota</taxon>
        <taxon>Metazoa</taxon>
        <taxon>Ecdysozoa</taxon>
        <taxon>Arthropoda</taxon>
        <taxon>Hexapoda</taxon>
        <taxon>Insecta</taxon>
        <taxon>Pterygota</taxon>
        <taxon>Neoptera</taxon>
        <taxon>Paraneoptera</taxon>
        <taxon>Hemiptera</taxon>
        <taxon>Heteroptera</taxon>
        <taxon>Panheteroptera</taxon>
        <taxon>Cimicomorpha</taxon>
        <taxon>Cimicidae</taxon>
        <taxon>Cimex</taxon>
    </lineage>
</organism>
<dbReference type="PANTHER" id="PTHR10336:SF6">
    <property type="entry name" value="1-PHOSPHATIDYLINOSITOL 4,5-BISPHOSPHATE PHOSPHODIESTERASE EPSILON-1"/>
    <property type="match status" value="1"/>
</dbReference>
<evidence type="ECO:0000259" key="7">
    <source>
        <dbReference type="PROSITE" id="PS50009"/>
    </source>
</evidence>